<name>A0ACC3NAW3_9PEZI</name>
<gene>
    <name evidence="1" type="ORF">LTR37_008452</name>
</gene>
<protein>
    <submittedName>
        <fullName evidence="1">Uncharacterized protein</fullName>
    </submittedName>
</protein>
<accession>A0ACC3NAW3</accession>
<evidence type="ECO:0000313" key="2">
    <source>
        <dbReference type="Proteomes" id="UP001281147"/>
    </source>
</evidence>
<reference evidence="1" key="1">
    <citation type="submission" date="2023-07" db="EMBL/GenBank/DDBJ databases">
        <title>Black Yeasts Isolated from many extreme environments.</title>
        <authorList>
            <person name="Coleine C."/>
            <person name="Stajich J.E."/>
            <person name="Selbmann L."/>
        </authorList>
    </citation>
    <scope>NUCLEOTIDE SEQUENCE</scope>
    <source>
        <strain evidence="1">CCFEE 5714</strain>
    </source>
</reference>
<dbReference type="EMBL" id="JAUTXU010000062">
    <property type="protein sequence ID" value="KAK3713494.1"/>
    <property type="molecule type" value="Genomic_DNA"/>
</dbReference>
<sequence length="109" mass="12233">MPPNCTVPDYLDCFKPTKAAEIIAIIGLIIFTILGFSVCLLDALHRREPLPRHDESGFPMVRRGSVSQWLAKRVAGPEYPSDRTDIEETRSTTNQQLRSFTWQSGTAPT</sequence>
<dbReference type="Proteomes" id="UP001281147">
    <property type="component" value="Unassembled WGS sequence"/>
</dbReference>
<comment type="caution">
    <text evidence="1">The sequence shown here is derived from an EMBL/GenBank/DDBJ whole genome shotgun (WGS) entry which is preliminary data.</text>
</comment>
<organism evidence="1 2">
    <name type="scientific">Vermiconidia calcicola</name>
    <dbReference type="NCBI Taxonomy" id="1690605"/>
    <lineage>
        <taxon>Eukaryota</taxon>
        <taxon>Fungi</taxon>
        <taxon>Dikarya</taxon>
        <taxon>Ascomycota</taxon>
        <taxon>Pezizomycotina</taxon>
        <taxon>Dothideomycetes</taxon>
        <taxon>Dothideomycetidae</taxon>
        <taxon>Mycosphaerellales</taxon>
        <taxon>Extremaceae</taxon>
        <taxon>Vermiconidia</taxon>
    </lineage>
</organism>
<proteinExistence type="predicted"/>
<keyword evidence="2" id="KW-1185">Reference proteome</keyword>
<evidence type="ECO:0000313" key="1">
    <source>
        <dbReference type="EMBL" id="KAK3713494.1"/>
    </source>
</evidence>